<dbReference type="SUPFAM" id="SSF46689">
    <property type="entry name" value="Homeodomain-like"/>
    <property type="match status" value="1"/>
</dbReference>
<evidence type="ECO:0000256" key="2">
    <source>
        <dbReference type="PROSITE-ProRule" id="PRU00335"/>
    </source>
</evidence>
<dbReference type="GO" id="GO:0003677">
    <property type="term" value="F:DNA binding"/>
    <property type="evidence" value="ECO:0007669"/>
    <property type="project" value="UniProtKB-UniRule"/>
</dbReference>
<dbReference type="PANTHER" id="PTHR43479">
    <property type="entry name" value="ACREF/ENVCD OPERON REPRESSOR-RELATED"/>
    <property type="match status" value="1"/>
</dbReference>
<evidence type="ECO:0000256" key="1">
    <source>
        <dbReference type="ARBA" id="ARBA00023125"/>
    </source>
</evidence>
<dbReference type="Gene3D" id="1.10.357.10">
    <property type="entry name" value="Tetracycline Repressor, domain 2"/>
    <property type="match status" value="1"/>
</dbReference>
<keyword evidence="1 2" id="KW-0238">DNA-binding</keyword>
<dbReference type="OrthoDB" id="9812993at2"/>
<dbReference type="STRING" id="1122155.SAMN02745158_04050"/>
<feature type="DNA-binding region" description="H-T-H motif" evidence="2">
    <location>
        <begin position="24"/>
        <end position="43"/>
    </location>
</feature>
<accession>A0A1M5CAG8</accession>
<feature type="domain" description="HTH tetR-type" evidence="3">
    <location>
        <begin position="1"/>
        <end position="61"/>
    </location>
</feature>
<gene>
    <name evidence="4" type="ORF">SAMN02745158_04050</name>
</gene>
<protein>
    <submittedName>
        <fullName evidence="4">Transcriptional regulator, TetR family</fullName>
    </submittedName>
</protein>
<dbReference type="PRINTS" id="PR00455">
    <property type="entry name" value="HTHTETR"/>
</dbReference>
<dbReference type="Pfam" id="PF00440">
    <property type="entry name" value="TetR_N"/>
    <property type="match status" value="1"/>
</dbReference>
<sequence>MDNRDMLMQVALDLFYSKGYDAVGVQEIVDKSGVTKPTLYYYFGSKKGLLESLLDKGYRNIEESLAAACSHRDSLSDTLYHVARSFFDYTASNRKFYLLMLSLFYSARENEAFQTVYPYIQRYYQRIVQIFEDAAPQLGNMRGRQRQFAVGFTGVLNHHIMMAAEHAAPDGRIEITNEATYEIVHQFMYGIFS</sequence>
<name>A0A1M5CAG8_9CLOT</name>
<keyword evidence="5" id="KW-1185">Reference proteome</keyword>
<dbReference type="PROSITE" id="PS50977">
    <property type="entry name" value="HTH_TETR_2"/>
    <property type="match status" value="1"/>
</dbReference>
<dbReference type="InterPro" id="IPR009057">
    <property type="entry name" value="Homeodomain-like_sf"/>
</dbReference>
<evidence type="ECO:0000313" key="5">
    <source>
        <dbReference type="Proteomes" id="UP000184245"/>
    </source>
</evidence>
<evidence type="ECO:0000259" key="3">
    <source>
        <dbReference type="PROSITE" id="PS50977"/>
    </source>
</evidence>
<dbReference type="AlphaFoldDB" id="A0A1M5CAG8"/>
<evidence type="ECO:0000313" key="4">
    <source>
        <dbReference type="EMBL" id="SHF51646.1"/>
    </source>
</evidence>
<dbReference type="Proteomes" id="UP000184245">
    <property type="component" value="Unassembled WGS sequence"/>
</dbReference>
<organism evidence="4 5">
    <name type="scientific">Lactonifactor longoviformis DSM 17459</name>
    <dbReference type="NCBI Taxonomy" id="1122155"/>
    <lineage>
        <taxon>Bacteria</taxon>
        <taxon>Bacillati</taxon>
        <taxon>Bacillota</taxon>
        <taxon>Clostridia</taxon>
        <taxon>Eubacteriales</taxon>
        <taxon>Clostridiaceae</taxon>
        <taxon>Lactonifactor</taxon>
    </lineage>
</organism>
<proteinExistence type="predicted"/>
<dbReference type="PANTHER" id="PTHR43479:SF11">
    <property type="entry name" value="ACREF_ENVCD OPERON REPRESSOR-RELATED"/>
    <property type="match status" value="1"/>
</dbReference>
<dbReference type="InterPro" id="IPR050624">
    <property type="entry name" value="HTH-type_Tx_Regulator"/>
</dbReference>
<reference evidence="4 5" key="1">
    <citation type="submission" date="2016-11" db="EMBL/GenBank/DDBJ databases">
        <authorList>
            <person name="Jaros S."/>
            <person name="Januszkiewicz K."/>
            <person name="Wedrychowicz H."/>
        </authorList>
    </citation>
    <scope>NUCLEOTIDE SEQUENCE [LARGE SCALE GENOMIC DNA]</scope>
    <source>
        <strain evidence="4 5">DSM 17459</strain>
    </source>
</reference>
<dbReference type="RefSeq" id="WP_072854581.1">
    <property type="nucleotide sequence ID" value="NZ_FQVI01000036.1"/>
</dbReference>
<dbReference type="InterPro" id="IPR001647">
    <property type="entry name" value="HTH_TetR"/>
</dbReference>
<dbReference type="EMBL" id="FQVI01000036">
    <property type="protein sequence ID" value="SHF51646.1"/>
    <property type="molecule type" value="Genomic_DNA"/>
</dbReference>